<dbReference type="PROSITE" id="PS50088">
    <property type="entry name" value="ANK_REPEAT"/>
    <property type="match status" value="1"/>
</dbReference>
<feature type="repeat" description="ANK" evidence="3">
    <location>
        <begin position="233"/>
        <end position="262"/>
    </location>
</feature>
<dbReference type="Gene3D" id="1.25.40.20">
    <property type="entry name" value="Ankyrin repeat-containing domain"/>
    <property type="match status" value="2"/>
</dbReference>
<dbReference type="RefSeq" id="XP_022579985.1">
    <property type="nucleotide sequence ID" value="XM_022727075.1"/>
</dbReference>
<dbReference type="PANTHER" id="PTHR24189:SF50">
    <property type="entry name" value="ANKYRIN REPEAT AND SOCS BOX PROTEIN 2"/>
    <property type="match status" value="1"/>
</dbReference>
<accession>A0A1L9SE25</accession>
<dbReference type="PANTHER" id="PTHR24189">
    <property type="entry name" value="MYOTROPHIN"/>
    <property type="match status" value="1"/>
</dbReference>
<dbReference type="SMART" id="SM00248">
    <property type="entry name" value="ANK"/>
    <property type="match status" value="5"/>
</dbReference>
<dbReference type="STRING" id="1073090.A0A1L9SE25"/>
<reference evidence="5" key="1">
    <citation type="journal article" date="2017" name="Genome Biol.">
        <title>Comparative genomics reveals high biological diversity and specific adaptations in the industrially and medically important fungal genus Aspergillus.</title>
        <authorList>
            <person name="de Vries R.P."/>
            <person name="Riley R."/>
            <person name="Wiebenga A."/>
            <person name="Aguilar-Osorio G."/>
            <person name="Amillis S."/>
            <person name="Uchima C.A."/>
            <person name="Anderluh G."/>
            <person name="Asadollahi M."/>
            <person name="Askin M."/>
            <person name="Barry K."/>
            <person name="Battaglia E."/>
            <person name="Bayram O."/>
            <person name="Benocci T."/>
            <person name="Braus-Stromeyer S.A."/>
            <person name="Caldana C."/>
            <person name="Canovas D."/>
            <person name="Cerqueira G.C."/>
            <person name="Chen F."/>
            <person name="Chen W."/>
            <person name="Choi C."/>
            <person name="Clum A."/>
            <person name="Dos Santos R.A."/>
            <person name="Damasio A.R."/>
            <person name="Diallinas G."/>
            <person name="Emri T."/>
            <person name="Fekete E."/>
            <person name="Flipphi M."/>
            <person name="Freyberg S."/>
            <person name="Gallo A."/>
            <person name="Gournas C."/>
            <person name="Habgood R."/>
            <person name="Hainaut M."/>
            <person name="Harispe M.L."/>
            <person name="Henrissat B."/>
            <person name="Hilden K.S."/>
            <person name="Hope R."/>
            <person name="Hossain A."/>
            <person name="Karabika E."/>
            <person name="Karaffa L."/>
            <person name="Karanyi Z."/>
            <person name="Krasevec N."/>
            <person name="Kuo A."/>
            <person name="Kusch H."/>
            <person name="LaButti K."/>
            <person name="Lagendijk E.L."/>
            <person name="Lapidus A."/>
            <person name="Levasseur A."/>
            <person name="Lindquist E."/>
            <person name="Lipzen A."/>
            <person name="Logrieco A.F."/>
            <person name="MacCabe A."/>
            <person name="Maekelae M.R."/>
            <person name="Malavazi I."/>
            <person name="Melin P."/>
            <person name="Meyer V."/>
            <person name="Mielnichuk N."/>
            <person name="Miskei M."/>
            <person name="Molnar A.P."/>
            <person name="Mule G."/>
            <person name="Ngan C.Y."/>
            <person name="Orejas M."/>
            <person name="Orosz E."/>
            <person name="Ouedraogo J.P."/>
            <person name="Overkamp K.M."/>
            <person name="Park H.-S."/>
            <person name="Perrone G."/>
            <person name="Piumi F."/>
            <person name="Punt P.J."/>
            <person name="Ram A.F."/>
            <person name="Ramon A."/>
            <person name="Rauscher S."/>
            <person name="Record E."/>
            <person name="Riano-Pachon D.M."/>
            <person name="Robert V."/>
            <person name="Roehrig J."/>
            <person name="Ruller R."/>
            <person name="Salamov A."/>
            <person name="Salih N.S."/>
            <person name="Samson R.A."/>
            <person name="Sandor E."/>
            <person name="Sanguinetti M."/>
            <person name="Schuetze T."/>
            <person name="Sepcic K."/>
            <person name="Shelest E."/>
            <person name="Sherlock G."/>
            <person name="Sophianopoulou V."/>
            <person name="Squina F.M."/>
            <person name="Sun H."/>
            <person name="Susca A."/>
            <person name="Todd R.B."/>
            <person name="Tsang A."/>
            <person name="Unkles S.E."/>
            <person name="van de Wiele N."/>
            <person name="van Rossen-Uffink D."/>
            <person name="Oliveira J.V."/>
            <person name="Vesth T.C."/>
            <person name="Visser J."/>
            <person name="Yu J.-H."/>
            <person name="Zhou M."/>
            <person name="Andersen M.R."/>
            <person name="Archer D.B."/>
            <person name="Baker S.E."/>
            <person name="Benoit I."/>
            <person name="Brakhage A.A."/>
            <person name="Braus G.H."/>
            <person name="Fischer R."/>
            <person name="Frisvad J.C."/>
            <person name="Goldman G.H."/>
            <person name="Houbraken J."/>
            <person name="Oakley B."/>
            <person name="Pocsi I."/>
            <person name="Scazzocchio C."/>
            <person name="Seiboth B."/>
            <person name="vanKuyk P.A."/>
            <person name="Wortman J."/>
            <person name="Dyer P.S."/>
            <person name="Grigoriev I.V."/>
        </authorList>
    </citation>
    <scope>NUCLEOTIDE SEQUENCE [LARGE SCALE GENOMIC DNA]</scope>
    <source>
        <strain evidence="5">CBS 506.65</strain>
    </source>
</reference>
<keyword evidence="2 3" id="KW-0040">ANK repeat</keyword>
<dbReference type="EMBL" id="KV878345">
    <property type="protein sequence ID" value="OJJ45475.1"/>
    <property type="molecule type" value="Genomic_DNA"/>
</dbReference>
<dbReference type="Proteomes" id="UP000184188">
    <property type="component" value="Unassembled WGS sequence"/>
</dbReference>
<dbReference type="InterPro" id="IPR050745">
    <property type="entry name" value="Multifunctional_regulatory"/>
</dbReference>
<protein>
    <submittedName>
        <fullName evidence="4">Uncharacterized protein</fullName>
    </submittedName>
</protein>
<proteinExistence type="predicted"/>
<sequence>MNVLPPPDYPPVKPSEYPQVPARTLPATLEQLHAFCANGDYQKFREILDLASSSPGDFDICDFNAVMIEAIKRDDAQLIKELLDRGLPIDPLYALEAIKVKGKNALDIFLQNGWDINQPLSELKPPVLGYAIEDEEMTAWLLAHGADPNRQCVIDLTPFSFAVENAPVSIIRLILSRGGDVQKGKLLHHAMERQSETIEVLKLLIEKGAPINSTMYENHYPSRALFQFMGLGTPLHKAAALGRVDVVRYLIGEGANQSIKDSNGRTAMECAQMLNQWEVVETLQNGK</sequence>
<dbReference type="AlphaFoldDB" id="A0A1L9SE25"/>
<organism evidence="4 5">
    <name type="scientific">Penicilliopsis zonata CBS 506.65</name>
    <dbReference type="NCBI Taxonomy" id="1073090"/>
    <lineage>
        <taxon>Eukaryota</taxon>
        <taxon>Fungi</taxon>
        <taxon>Dikarya</taxon>
        <taxon>Ascomycota</taxon>
        <taxon>Pezizomycotina</taxon>
        <taxon>Eurotiomycetes</taxon>
        <taxon>Eurotiomycetidae</taxon>
        <taxon>Eurotiales</taxon>
        <taxon>Aspergillaceae</taxon>
        <taxon>Penicilliopsis</taxon>
    </lineage>
</organism>
<evidence type="ECO:0000256" key="1">
    <source>
        <dbReference type="ARBA" id="ARBA00022737"/>
    </source>
</evidence>
<dbReference type="InterPro" id="IPR002110">
    <property type="entry name" value="Ankyrin_rpt"/>
</dbReference>
<gene>
    <name evidence="4" type="ORF">ASPZODRAFT_17692</name>
</gene>
<name>A0A1L9SE25_9EURO</name>
<dbReference type="PROSITE" id="PS50297">
    <property type="entry name" value="ANK_REP_REGION"/>
    <property type="match status" value="1"/>
</dbReference>
<dbReference type="Pfam" id="PF12796">
    <property type="entry name" value="Ank_2"/>
    <property type="match status" value="1"/>
</dbReference>
<dbReference type="GeneID" id="34613539"/>
<dbReference type="SUPFAM" id="SSF48403">
    <property type="entry name" value="Ankyrin repeat"/>
    <property type="match status" value="1"/>
</dbReference>
<dbReference type="OrthoDB" id="426293at2759"/>
<keyword evidence="1" id="KW-0677">Repeat</keyword>
<evidence type="ECO:0000256" key="3">
    <source>
        <dbReference type="PROSITE-ProRule" id="PRU00023"/>
    </source>
</evidence>
<evidence type="ECO:0000313" key="4">
    <source>
        <dbReference type="EMBL" id="OJJ45475.1"/>
    </source>
</evidence>
<evidence type="ECO:0000256" key="2">
    <source>
        <dbReference type="ARBA" id="ARBA00023043"/>
    </source>
</evidence>
<evidence type="ECO:0000313" key="5">
    <source>
        <dbReference type="Proteomes" id="UP000184188"/>
    </source>
</evidence>
<dbReference type="VEuPathDB" id="FungiDB:ASPZODRAFT_17692"/>
<dbReference type="InterPro" id="IPR036770">
    <property type="entry name" value="Ankyrin_rpt-contain_sf"/>
</dbReference>
<keyword evidence="5" id="KW-1185">Reference proteome</keyword>